<dbReference type="Pfam" id="PF00496">
    <property type="entry name" value="SBP_bac_5"/>
    <property type="match status" value="1"/>
</dbReference>
<comment type="similarity">
    <text evidence="1">Belongs to the bacterial solute-binding protein 5 family.</text>
</comment>
<reference evidence="6" key="1">
    <citation type="journal article" date="2020" name="mSystems">
        <title>Genome- and Community-Level Interaction Insights into Carbon Utilization and Element Cycling Functions of Hydrothermarchaeota in Hydrothermal Sediment.</title>
        <authorList>
            <person name="Zhou Z."/>
            <person name="Liu Y."/>
            <person name="Xu W."/>
            <person name="Pan J."/>
            <person name="Luo Z.H."/>
            <person name="Li M."/>
        </authorList>
    </citation>
    <scope>NUCLEOTIDE SEQUENCE [LARGE SCALE GENOMIC DNA]</scope>
    <source>
        <strain evidence="6">SpSt-110</strain>
    </source>
</reference>
<evidence type="ECO:0000256" key="4">
    <source>
        <dbReference type="SAM" id="Phobius"/>
    </source>
</evidence>
<keyword evidence="3" id="KW-0732">Signal</keyword>
<evidence type="ECO:0000256" key="2">
    <source>
        <dbReference type="ARBA" id="ARBA00022448"/>
    </source>
</evidence>
<dbReference type="PANTHER" id="PTHR30290:SF9">
    <property type="entry name" value="OLIGOPEPTIDE-BINDING PROTEIN APPA"/>
    <property type="match status" value="1"/>
</dbReference>
<proteinExistence type="inferred from homology"/>
<dbReference type="SUPFAM" id="SSF53850">
    <property type="entry name" value="Periplasmic binding protein-like II"/>
    <property type="match status" value="1"/>
</dbReference>
<keyword evidence="4" id="KW-0472">Membrane</keyword>
<dbReference type="Gene3D" id="3.10.105.10">
    <property type="entry name" value="Dipeptide-binding Protein, Domain 3"/>
    <property type="match status" value="1"/>
</dbReference>
<accession>A0A7J3XYB3</accession>
<sequence length="997" mass="110518">MKLLGRISLVLLVVILTAVIPVVSNIGSAQAVQPGPASDKITFTRVDVSQVPNAIASGQIDMYYYALRPLQAQQIQQSVPNAVLWQAPAGLIDLILNPAPVSVVTLNGTLNIKQAAAALGVPLAAIVGFSVQGNQTIVELGANPNTSSINPFAFKAVRWAMNYLVDRATVVSQILKGFGVPMYTFLSQYDPTYTIIADIVAKYEFRYDPSYADSIITNTLTAVGAQKVGGAWYYGGKPITINFIIRIEDERYDIGNMIATDLKLLGFNVNILPMRFTDAINTVYGTDPMEFQWHIYTEGWGKGGITKWDTVSIAQFGAPWFGYMPGWQEPTFWNYQNSTIDDLTTRIYTGNFTSQAEFIQLYRKATEMIIQESVRIWIATRLDTWVTTNQVQGITLDLGAGLRGIWNVREAFIPGKPSLTIGHLWVYTAGDAWNYWGGFQSVYYFDQLYATYDPMVWNHPFNGEPIPFRTSYIVNTAGPTGKLDVPSNAVMWDVTSKKWVPVPNGTKATSMVIFDLSKLIGTKWHNGMTITMADVAAVWAYSFDITFDPKYSSLEPRIASNLQPTLSLIKGLVFDAQNKRLIVYIDYWFFDTNYIASMAAAAGVANPLEIHTVTWQLALDQRNQTNLVLYQRKGYQWFSLVYPDHVALVKATLQTYLNNQTVFQKANAYADGFLTMDEWNARIQADLNWINTYGNAWISQGPFMMVKFDKDAQQAVYQAFRDPTYPFKKGDWYFGKPITTLIGGYTLSSVIPGKILPGSPANITVTVNGIPPLHLEYIIKDAAGNILATDYAQQINETTFQITLPANFTINLDYKSTYYLILLAYSDVVAVPDMRKIELTTASTAEALQYMNTLNQEAISKLQSTLNQSISNIYKSIDILNEQMSTLNTSLTSFIKEQMQNVAFVLRSLADIANATQSMLMNFQSSTGSQLSSLSSDVSSIKSTLASVQTTLQGAATSSDVEALKSQVSTLQNLVYATLGLVVISVILGGVAIARKK</sequence>
<dbReference type="InterPro" id="IPR039424">
    <property type="entry name" value="SBP_5"/>
</dbReference>
<evidence type="ECO:0000313" key="6">
    <source>
        <dbReference type="EMBL" id="HHP67656.1"/>
    </source>
</evidence>
<dbReference type="PANTHER" id="PTHR30290">
    <property type="entry name" value="PERIPLASMIC BINDING COMPONENT OF ABC TRANSPORTER"/>
    <property type="match status" value="1"/>
</dbReference>
<feature type="transmembrane region" description="Helical" evidence="4">
    <location>
        <begin position="974"/>
        <end position="994"/>
    </location>
</feature>
<name>A0A7J3XYB3_9CREN</name>
<protein>
    <submittedName>
        <fullName evidence="6">ABC transporter substrate-binding protein</fullName>
    </submittedName>
</protein>
<evidence type="ECO:0000256" key="3">
    <source>
        <dbReference type="ARBA" id="ARBA00022729"/>
    </source>
</evidence>
<dbReference type="GO" id="GO:1904680">
    <property type="term" value="F:peptide transmembrane transporter activity"/>
    <property type="evidence" value="ECO:0007669"/>
    <property type="project" value="TreeGrafter"/>
</dbReference>
<feature type="domain" description="Solute-binding protein family 5" evidence="5">
    <location>
        <begin position="36"/>
        <end position="304"/>
    </location>
</feature>
<dbReference type="InterPro" id="IPR000914">
    <property type="entry name" value="SBP_5_dom"/>
</dbReference>
<evidence type="ECO:0000256" key="1">
    <source>
        <dbReference type="ARBA" id="ARBA00005695"/>
    </source>
</evidence>
<keyword evidence="4" id="KW-1133">Transmembrane helix</keyword>
<comment type="caution">
    <text evidence="6">The sequence shown here is derived from an EMBL/GenBank/DDBJ whole genome shotgun (WGS) entry which is preliminary data.</text>
</comment>
<dbReference type="AlphaFoldDB" id="A0A7J3XYB3"/>
<keyword evidence="4" id="KW-0812">Transmembrane</keyword>
<keyword evidence="2" id="KW-0813">Transport</keyword>
<dbReference type="EMBL" id="DRYK01000035">
    <property type="protein sequence ID" value="HHP67656.1"/>
    <property type="molecule type" value="Genomic_DNA"/>
</dbReference>
<organism evidence="6">
    <name type="scientific">Thermogladius calderae</name>
    <dbReference type="NCBI Taxonomy" id="1200300"/>
    <lineage>
        <taxon>Archaea</taxon>
        <taxon>Thermoproteota</taxon>
        <taxon>Thermoprotei</taxon>
        <taxon>Desulfurococcales</taxon>
        <taxon>Desulfurococcaceae</taxon>
        <taxon>Thermogladius</taxon>
    </lineage>
</organism>
<evidence type="ECO:0000259" key="5">
    <source>
        <dbReference type="Pfam" id="PF00496"/>
    </source>
</evidence>
<gene>
    <name evidence="6" type="ORF">ENM60_02530</name>
</gene>
<dbReference type="GO" id="GO:0015833">
    <property type="term" value="P:peptide transport"/>
    <property type="evidence" value="ECO:0007669"/>
    <property type="project" value="TreeGrafter"/>
</dbReference>